<evidence type="ECO:0000259" key="2">
    <source>
        <dbReference type="Pfam" id="PF01425"/>
    </source>
</evidence>
<protein>
    <submittedName>
        <fullName evidence="3">Amidase</fullName>
    </submittedName>
</protein>
<evidence type="ECO:0000256" key="1">
    <source>
        <dbReference type="ARBA" id="ARBA00009199"/>
    </source>
</evidence>
<sequence length="472" mass="51227">MDELIDEDATGLAERLRAREFTQAELVEIFVRRIEVMNPALNFMTNTAFDRARSKAETIPLDAPFAGVPILMKDMIDIGGLPRTDGSRFMLKNVPERSVQYVEAVEAAGLNILGQTNVPEMASFIITNNDVFGATRNPWNPDYSVFSSSGGSAVAVSAGVVPMAHGTDGAGSNRLPPSATGIFGMKPSRRRMRSGEADGRHDVAKTNQMLSRTVRDSALAFSLTESFSGDPFPPVGYIAGPSDRRLKVGLIVDDGKLITTDPEISEAQRKVALLMQNLGHEVEETPWPVDANEMADAYAKFFGGKVGALKTAVEAASETPLMESGLLTRFLASNIEASAAVSAEDIAEGRAFLDRLEPVFAEVFRRYDVLLAPVAPVVAPPLFEHTPDELYTDELSRYVAARLKFTSPINFAGCPAMSVPLSWSADLGLPIGSHFIAAAGHDGLLYELAYELEEARPWRDIWAPFSLKYVPV</sequence>
<dbReference type="InterPro" id="IPR036928">
    <property type="entry name" value="AS_sf"/>
</dbReference>
<dbReference type="Gene3D" id="3.90.1300.10">
    <property type="entry name" value="Amidase signature (AS) domain"/>
    <property type="match status" value="1"/>
</dbReference>
<dbReference type="PANTHER" id="PTHR11895:SF7">
    <property type="entry name" value="GLUTAMYL-TRNA(GLN) AMIDOTRANSFERASE SUBUNIT A, MITOCHONDRIAL"/>
    <property type="match status" value="1"/>
</dbReference>
<dbReference type="EMBL" id="JBHTJT010000034">
    <property type="protein sequence ID" value="MFD0981163.1"/>
    <property type="molecule type" value="Genomic_DNA"/>
</dbReference>
<keyword evidence="4" id="KW-1185">Reference proteome</keyword>
<proteinExistence type="inferred from homology"/>
<comment type="caution">
    <text evidence="3">The sequence shown here is derived from an EMBL/GenBank/DDBJ whole genome shotgun (WGS) entry which is preliminary data.</text>
</comment>
<dbReference type="InterPro" id="IPR000120">
    <property type="entry name" value="Amidase"/>
</dbReference>
<comment type="similarity">
    <text evidence="1">Belongs to the amidase family.</text>
</comment>
<dbReference type="RefSeq" id="WP_386075990.1">
    <property type="nucleotide sequence ID" value="NZ_JBHTJT010000034.1"/>
</dbReference>
<dbReference type="Proteomes" id="UP001597108">
    <property type="component" value="Unassembled WGS sequence"/>
</dbReference>
<evidence type="ECO:0000313" key="4">
    <source>
        <dbReference type="Proteomes" id="UP001597108"/>
    </source>
</evidence>
<reference evidence="4" key="1">
    <citation type="journal article" date="2019" name="Int. J. Syst. Evol. Microbiol.">
        <title>The Global Catalogue of Microorganisms (GCM) 10K type strain sequencing project: providing services to taxonomists for standard genome sequencing and annotation.</title>
        <authorList>
            <consortium name="The Broad Institute Genomics Platform"/>
            <consortium name="The Broad Institute Genome Sequencing Center for Infectious Disease"/>
            <person name="Wu L."/>
            <person name="Ma J."/>
        </authorList>
    </citation>
    <scope>NUCLEOTIDE SEQUENCE [LARGE SCALE GENOMIC DNA]</scope>
    <source>
        <strain evidence="4">CCUG 60524</strain>
    </source>
</reference>
<evidence type="ECO:0000313" key="3">
    <source>
        <dbReference type="EMBL" id="MFD0981163.1"/>
    </source>
</evidence>
<organism evidence="3 4">
    <name type="scientific">Tropicimonas aquimaris</name>
    <dbReference type="NCBI Taxonomy" id="914152"/>
    <lineage>
        <taxon>Bacteria</taxon>
        <taxon>Pseudomonadati</taxon>
        <taxon>Pseudomonadota</taxon>
        <taxon>Alphaproteobacteria</taxon>
        <taxon>Rhodobacterales</taxon>
        <taxon>Roseobacteraceae</taxon>
        <taxon>Tropicimonas</taxon>
    </lineage>
</organism>
<name>A0ABW3ITT3_9RHOB</name>
<gene>
    <name evidence="3" type="ORF">ACFQ2S_16100</name>
</gene>
<accession>A0ABW3ITT3</accession>
<dbReference type="SUPFAM" id="SSF75304">
    <property type="entry name" value="Amidase signature (AS) enzymes"/>
    <property type="match status" value="1"/>
</dbReference>
<dbReference type="PANTHER" id="PTHR11895">
    <property type="entry name" value="TRANSAMIDASE"/>
    <property type="match status" value="1"/>
</dbReference>
<dbReference type="Pfam" id="PF01425">
    <property type="entry name" value="Amidase"/>
    <property type="match status" value="1"/>
</dbReference>
<dbReference type="InterPro" id="IPR023631">
    <property type="entry name" value="Amidase_dom"/>
</dbReference>
<feature type="domain" description="Amidase" evidence="2">
    <location>
        <begin position="25"/>
        <end position="445"/>
    </location>
</feature>